<dbReference type="Proteomes" id="UP001597532">
    <property type="component" value="Unassembled WGS sequence"/>
</dbReference>
<keyword evidence="3" id="KW-1185">Reference proteome</keyword>
<proteinExistence type="predicted"/>
<dbReference type="Pfam" id="PF04264">
    <property type="entry name" value="YceI"/>
    <property type="match status" value="1"/>
</dbReference>
<organism evidence="2 3">
    <name type="scientific">Arenibacter antarcticus</name>
    <dbReference type="NCBI Taxonomy" id="2040469"/>
    <lineage>
        <taxon>Bacteria</taxon>
        <taxon>Pseudomonadati</taxon>
        <taxon>Bacteroidota</taxon>
        <taxon>Flavobacteriia</taxon>
        <taxon>Flavobacteriales</taxon>
        <taxon>Flavobacteriaceae</taxon>
        <taxon>Arenibacter</taxon>
    </lineage>
</organism>
<dbReference type="PANTHER" id="PTHR34406:SF1">
    <property type="entry name" value="PROTEIN YCEI"/>
    <property type="match status" value="1"/>
</dbReference>
<feature type="domain" description="Lipid/polyisoprenoid-binding YceI-like" evidence="1">
    <location>
        <begin position="28"/>
        <end position="193"/>
    </location>
</feature>
<dbReference type="SMART" id="SM00867">
    <property type="entry name" value="YceI"/>
    <property type="match status" value="1"/>
</dbReference>
<dbReference type="Gene3D" id="2.40.128.110">
    <property type="entry name" value="Lipid/polyisoprenoid-binding, YceI-like"/>
    <property type="match status" value="1"/>
</dbReference>
<sequence length="194" mass="21226">MIGLKFSKIITTILFVFLLFGSSLTAQKYHLVNGESSLLVLGTSSLHDWEINAEDQSGVLILKNIETGKIEHLSLEVNSESLKSGKSSMDRNTYKALDTKTHKKIVFQLSEVKDVKPNGNGKFKVKTSGDLTIAGVKNAITLDLDMTLAGEKITLIGLKKIKMTDFKIDPPKALLGTITTGDDITIKFNTVLTK</sequence>
<evidence type="ECO:0000259" key="1">
    <source>
        <dbReference type="SMART" id="SM00867"/>
    </source>
</evidence>
<dbReference type="RefSeq" id="WP_251806014.1">
    <property type="nucleotide sequence ID" value="NZ_CP166679.1"/>
</dbReference>
<dbReference type="SUPFAM" id="SSF101874">
    <property type="entry name" value="YceI-like"/>
    <property type="match status" value="1"/>
</dbReference>
<dbReference type="InterPro" id="IPR036761">
    <property type="entry name" value="TTHA0802/YceI-like_sf"/>
</dbReference>
<gene>
    <name evidence="2" type="ORF">ACFS1K_09305</name>
</gene>
<protein>
    <submittedName>
        <fullName evidence="2">YceI family protein</fullName>
    </submittedName>
</protein>
<comment type="caution">
    <text evidence="2">The sequence shown here is derived from an EMBL/GenBank/DDBJ whole genome shotgun (WGS) entry which is preliminary data.</text>
</comment>
<accession>A0ABW5VGB9</accession>
<dbReference type="PANTHER" id="PTHR34406">
    <property type="entry name" value="PROTEIN YCEI"/>
    <property type="match status" value="1"/>
</dbReference>
<dbReference type="InterPro" id="IPR007372">
    <property type="entry name" value="Lipid/polyisoprenoid-bd_YceI"/>
</dbReference>
<dbReference type="EMBL" id="JBHUOK010000030">
    <property type="protein sequence ID" value="MFD2789959.1"/>
    <property type="molecule type" value="Genomic_DNA"/>
</dbReference>
<evidence type="ECO:0000313" key="2">
    <source>
        <dbReference type="EMBL" id="MFD2789959.1"/>
    </source>
</evidence>
<evidence type="ECO:0000313" key="3">
    <source>
        <dbReference type="Proteomes" id="UP001597532"/>
    </source>
</evidence>
<reference evidence="3" key="1">
    <citation type="journal article" date="2019" name="Int. J. Syst. Evol. Microbiol.">
        <title>The Global Catalogue of Microorganisms (GCM) 10K type strain sequencing project: providing services to taxonomists for standard genome sequencing and annotation.</title>
        <authorList>
            <consortium name="The Broad Institute Genomics Platform"/>
            <consortium name="The Broad Institute Genome Sequencing Center for Infectious Disease"/>
            <person name="Wu L."/>
            <person name="Ma J."/>
        </authorList>
    </citation>
    <scope>NUCLEOTIDE SEQUENCE [LARGE SCALE GENOMIC DNA]</scope>
    <source>
        <strain evidence="3">KCTC 52924</strain>
    </source>
</reference>
<name>A0ABW5VGB9_9FLAO</name>